<dbReference type="InterPro" id="IPR036273">
    <property type="entry name" value="CRAL/TRIO_N_dom_sf"/>
</dbReference>
<dbReference type="SMART" id="SM00516">
    <property type="entry name" value="SEC14"/>
    <property type="match status" value="1"/>
</dbReference>
<dbReference type="SUPFAM" id="SSF52087">
    <property type="entry name" value="CRAL/TRIO domain"/>
    <property type="match status" value="1"/>
</dbReference>
<dbReference type="Gene3D" id="3.40.525.10">
    <property type="entry name" value="CRAL-TRIO lipid binding domain"/>
    <property type="match status" value="1"/>
</dbReference>
<dbReference type="InterPro" id="IPR036865">
    <property type="entry name" value="CRAL-TRIO_dom_sf"/>
</dbReference>
<sequence length="377" mass="43664">MTNRKLVAASSDMPPSQEDGACDKSEDTRTTEADALNQLRELVAGEPSLDCAAEEAFLLKFLRAKKGNAHVAYRTIKRHFEARRKNPDMFEGVDPYSIPFDVVCQKQMLVTVSREKDAKGRAVVLLKIGEPSLDCPTDKNFLLKYLRGRKYNTHDAFRTIKKYFKMRRNNPDMFEALDPYSIPFDFVCRKHQLVTVSREKDANGRAVILLKIGTWNTDICSLNEFFRTAIAHVEHLLLDEEVQLNGVVFMMDFKGLGIYHLLHYTPPVIKRLFSLMQDCYPLRLKGIYATNNPPLFDIFFTIAKRFMKAKLVRRTHLFGYDLNMLRNLVPDDVIPEEFGGSFESYDYDAMEEDLKNHVEYFREISKRGYHDEEKNNA</sequence>
<dbReference type="SMART" id="SM01100">
    <property type="entry name" value="CRAL_TRIO_N"/>
    <property type="match status" value="2"/>
</dbReference>
<feature type="domain" description="CRAL-TRIO" evidence="2">
    <location>
        <begin position="183"/>
        <end position="346"/>
    </location>
</feature>
<dbReference type="Pfam" id="PF00650">
    <property type="entry name" value="CRAL_TRIO"/>
    <property type="match status" value="1"/>
</dbReference>
<evidence type="ECO:0000256" key="1">
    <source>
        <dbReference type="SAM" id="MobiDB-lite"/>
    </source>
</evidence>
<proteinExistence type="predicted"/>
<dbReference type="AlphaFoldDB" id="A0AAQ4FPR0"/>
<reference evidence="3 4" key="1">
    <citation type="journal article" date="2023" name="Arcadia Sci">
        <title>De novo assembly of a long-read Amblyomma americanum tick genome.</title>
        <authorList>
            <person name="Chou S."/>
            <person name="Poskanzer K.E."/>
            <person name="Rollins M."/>
            <person name="Thuy-Boun P.S."/>
        </authorList>
    </citation>
    <scope>NUCLEOTIDE SEQUENCE [LARGE SCALE GENOMIC DNA]</scope>
    <source>
        <strain evidence="3">F_SG_1</strain>
        <tissue evidence="3">Salivary glands</tissue>
    </source>
</reference>
<dbReference type="Gene3D" id="1.10.8.20">
    <property type="entry name" value="N-terminal domain of phosphatidylinositol transfer protein sec14p"/>
    <property type="match status" value="2"/>
</dbReference>
<evidence type="ECO:0000313" key="4">
    <source>
        <dbReference type="Proteomes" id="UP001321473"/>
    </source>
</evidence>
<dbReference type="PROSITE" id="PS50191">
    <property type="entry name" value="CRAL_TRIO"/>
    <property type="match status" value="1"/>
</dbReference>
<dbReference type="PANTHER" id="PTHR10174">
    <property type="entry name" value="ALPHA-TOCOPHEROL TRANSFER PROTEIN-RELATED"/>
    <property type="match status" value="1"/>
</dbReference>
<gene>
    <name evidence="3" type="ORF">V5799_021501</name>
</gene>
<dbReference type="GO" id="GO:0016020">
    <property type="term" value="C:membrane"/>
    <property type="evidence" value="ECO:0007669"/>
    <property type="project" value="TreeGrafter"/>
</dbReference>
<feature type="compositionally biased region" description="Basic and acidic residues" evidence="1">
    <location>
        <begin position="21"/>
        <end position="30"/>
    </location>
</feature>
<dbReference type="SUPFAM" id="SSF46938">
    <property type="entry name" value="CRAL/TRIO N-terminal domain"/>
    <property type="match status" value="2"/>
</dbReference>
<dbReference type="EMBL" id="JARKHS020000538">
    <property type="protein sequence ID" value="KAK8788723.1"/>
    <property type="molecule type" value="Genomic_DNA"/>
</dbReference>
<accession>A0AAQ4FPR0</accession>
<comment type="caution">
    <text evidence="3">The sequence shown here is derived from an EMBL/GenBank/DDBJ whole genome shotgun (WGS) entry which is preliminary data.</text>
</comment>
<dbReference type="Proteomes" id="UP001321473">
    <property type="component" value="Unassembled WGS sequence"/>
</dbReference>
<dbReference type="CDD" id="cd00170">
    <property type="entry name" value="SEC14"/>
    <property type="match status" value="1"/>
</dbReference>
<dbReference type="GO" id="GO:1902936">
    <property type="term" value="F:phosphatidylinositol bisphosphate binding"/>
    <property type="evidence" value="ECO:0007669"/>
    <property type="project" value="TreeGrafter"/>
</dbReference>
<dbReference type="InterPro" id="IPR011074">
    <property type="entry name" value="CRAL/TRIO_N_dom"/>
</dbReference>
<dbReference type="InterPro" id="IPR001251">
    <property type="entry name" value="CRAL-TRIO_dom"/>
</dbReference>
<feature type="region of interest" description="Disordered" evidence="1">
    <location>
        <begin position="1"/>
        <end position="30"/>
    </location>
</feature>
<dbReference type="Gene3D" id="1.20.5.1200">
    <property type="entry name" value="Alpha-tocopherol transfer"/>
    <property type="match status" value="1"/>
</dbReference>
<dbReference type="PRINTS" id="PR00180">
    <property type="entry name" value="CRETINALDHBP"/>
</dbReference>
<protein>
    <recommendedName>
        <fullName evidence="2">CRAL-TRIO domain-containing protein</fullName>
    </recommendedName>
</protein>
<evidence type="ECO:0000259" key="2">
    <source>
        <dbReference type="PROSITE" id="PS50191"/>
    </source>
</evidence>
<organism evidence="3 4">
    <name type="scientific">Amblyomma americanum</name>
    <name type="common">Lone star tick</name>
    <dbReference type="NCBI Taxonomy" id="6943"/>
    <lineage>
        <taxon>Eukaryota</taxon>
        <taxon>Metazoa</taxon>
        <taxon>Ecdysozoa</taxon>
        <taxon>Arthropoda</taxon>
        <taxon>Chelicerata</taxon>
        <taxon>Arachnida</taxon>
        <taxon>Acari</taxon>
        <taxon>Parasitiformes</taxon>
        <taxon>Ixodida</taxon>
        <taxon>Ixodoidea</taxon>
        <taxon>Ixodidae</taxon>
        <taxon>Amblyomminae</taxon>
        <taxon>Amblyomma</taxon>
    </lineage>
</organism>
<keyword evidence="4" id="KW-1185">Reference proteome</keyword>
<evidence type="ECO:0000313" key="3">
    <source>
        <dbReference type="EMBL" id="KAK8788723.1"/>
    </source>
</evidence>
<name>A0AAQ4FPR0_AMBAM</name>
<dbReference type="PANTHER" id="PTHR10174:SF130">
    <property type="entry name" value="ALPHA-TOCOPHEROL TRANSFER PROTEIN-LIKE"/>
    <property type="match status" value="1"/>
</dbReference>